<keyword evidence="3" id="KW-1185">Reference proteome</keyword>
<dbReference type="AlphaFoldDB" id="A0A9P6NSS7"/>
<gene>
    <name evidence="2" type="ORF">CROQUDRAFT_653446</name>
</gene>
<comment type="caution">
    <text evidence="2">The sequence shown here is derived from an EMBL/GenBank/DDBJ whole genome shotgun (WGS) entry which is preliminary data.</text>
</comment>
<proteinExistence type="predicted"/>
<sequence>MVFVNFVVSNAIVRLHCNHKTNTKGNQDGVGVLPLKNGRSSSLGRKNIHIRSPFPKPIVTPPRKSQFEEGRYPFELRPLPPGVRPDRVVPVARVLRAPPGRAIGNAPQYSPTQPLALSPIPRIPISPPRVIPYLGVLTRNASSKPRSRNPAQAYPKDKLLQELSSVQEKGKQRASPPSIKTRSSPPRDRTYIRTQDMPQERCPEEPICLEMYKTSDNGNRSPSNFIEHSKSIKQRSHCRKRHWSMKHDHQFTRPRGARAIVEILPCIIE</sequence>
<organism evidence="2 3">
    <name type="scientific">Cronartium quercuum f. sp. fusiforme G11</name>
    <dbReference type="NCBI Taxonomy" id="708437"/>
    <lineage>
        <taxon>Eukaryota</taxon>
        <taxon>Fungi</taxon>
        <taxon>Dikarya</taxon>
        <taxon>Basidiomycota</taxon>
        <taxon>Pucciniomycotina</taxon>
        <taxon>Pucciniomycetes</taxon>
        <taxon>Pucciniales</taxon>
        <taxon>Coleosporiaceae</taxon>
        <taxon>Cronartium</taxon>
    </lineage>
</organism>
<evidence type="ECO:0000313" key="2">
    <source>
        <dbReference type="EMBL" id="KAG0149613.1"/>
    </source>
</evidence>
<protein>
    <submittedName>
        <fullName evidence="2">Uncharacterized protein</fullName>
    </submittedName>
</protein>
<accession>A0A9P6NSS7</accession>
<dbReference type="EMBL" id="MU167226">
    <property type="protein sequence ID" value="KAG0149613.1"/>
    <property type="molecule type" value="Genomic_DNA"/>
</dbReference>
<evidence type="ECO:0000256" key="1">
    <source>
        <dbReference type="SAM" id="MobiDB-lite"/>
    </source>
</evidence>
<reference evidence="2" key="1">
    <citation type="submission" date="2013-11" db="EMBL/GenBank/DDBJ databases">
        <title>Genome sequence of the fusiform rust pathogen reveals effectors for host alternation and coevolution with pine.</title>
        <authorList>
            <consortium name="DOE Joint Genome Institute"/>
            <person name="Smith K."/>
            <person name="Pendleton A."/>
            <person name="Kubisiak T."/>
            <person name="Anderson C."/>
            <person name="Salamov A."/>
            <person name="Aerts A."/>
            <person name="Riley R."/>
            <person name="Clum A."/>
            <person name="Lindquist E."/>
            <person name="Ence D."/>
            <person name="Campbell M."/>
            <person name="Kronenberg Z."/>
            <person name="Feau N."/>
            <person name="Dhillon B."/>
            <person name="Hamelin R."/>
            <person name="Burleigh J."/>
            <person name="Smith J."/>
            <person name="Yandell M."/>
            <person name="Nelson C."/>
            <person name="Grigoriev I."/>
            <person name="Davis J."/>
        </authorList>
    </citation>
    <scope>NUCLEOTIDE SEQUENCE</scope>
    <source>
        <strain evidence="2">G11</strain>
    </source>
</reference>
<dbReference type="Proteomes" id="UP000886653">
    <property type="component" value="Unassembled WGS sequence"/>
</dbReference>
<feature type="region of interest" description="Disordered" evidence="1">
    <location>
        <begin position="165"/>
        <end position="199"/>
    </location>
</feature>
<evidence type="ECO:0000313" key="3">
    <source>
        <dbReference type="Proteomes" id="UP000886653"/>
    </source>
</evidence>
<name>A0A9P6NSS7_9BASI</name>